<gene>
    <name evidence="1" type="ORF">LCGC14_2266800</name>
</gene>
<accession>A0A0F9FT69</accession>
<proteinExistence type="predicted"/>
<organism evidence="1">
    <name type="scientific">marine sediment metagenome</name>
    <dbReference type="NCBI Taxonomy" id="412755"/>
    <lineage>
        <taxon>unclassified sequences</taxon>
        <taxon>metagenomes</taxon>
        <taxon>ecological metagenomes</taxon>
    </lineage>
</organism>
<sequence length="91" mass="10665">MGYFSNGTEGMMYEAEVCDKCVHYPHEDVGCPVMELHMLYNYEQHDNKDIANCLDTLIPRSQNELSNEQCLMFHKDPGWVDPRQMHLLEVE</sequence>
<comment type="caution">
    <text evidence="1">The sequence shown here is derived from an EMBL/GenBank/DDBJ whole genome shotgun (WGS) entry which is preliminary data.</text>
</comment>
<dbReference type="AlphaFoldDB" id="A0A0F9FT69"/>
<name>A0A0F9FT69_9ZZZZ</name>
<protein>
    <submittedName>
        <fullName evidence="1">Uncharacterized protein</fullName>
    </submittedName>
</protein>
<evidence type="ECO:0000313" key="1">
    <source>
        <dbReference type="EMBL" id="KKL54297.1"/>
    </source>
</evidence>
<dbReference type="EMBL" id="LAZR01031250">
    <property type="protein sequence ID" value="KKL54297.1"/>
    <property type="molecule type" value="Genomic_DNA"/>
</dbReference>
<reference evidence="1" key="1">
    <citation type="journal article" date="2015" name="Nature">
        <title>Complex archaea that bridge the gap between prokaryotes and eukaryotes.</title>
        <authorList>
            <person name="Spang A."/>
            <person name="Saw J.H."/>
            <person name="Jorgensen S.L."/>
            <person name="Zaremba-Niedzwiedzka K."/>
            <person name="Martijn J."/>
            <person name="Lind A.E."/>
            <person name="van Eijk R."/>
            <person name="Schleper C."/>
            <person name="Guy L."/>
            <person name="Ettema T.J."/>
        </authorList>
    </citation>
    <scope>NUCLEOTIDE SEQUENCE</scope>
</reference>